<reference evidence="9" key="5">
    <citation type="journal article" date="2021" name="G3 (Bethesda)">
        <title>Aegilops tauschii genome assembly Aet v5.0 features greater sequence contiguity and improved annotation.</title>
        <authorList>
            <person name="Wang L."/>
            <person name="Zhu T."/>
            <person name="Rodriguez J.C."/>
            <person name="Deal K.R."/>
            <person name="Dubcovsky J."/>
            <person name="McGuire P.E."/>
            <person name="Lux T."/>
            <person name="Spannagl M."/>
            <person name="Mayer K.F.X."/>
            <person name="Baldrich P."/>
            <person name="Meyers B.C."/>
            <person name="Huo N."/>
            <person name="Gu Y.Q."/>
            <person name="Zhou H."/>
            <person name="Devos K.M."/>
            <person name="Bennetzen J.L."/>
            <person name="Unver T."/>
            <person name="Budak H."/>
            <person name="Gulick P.J."/>
            <person name="Galiba G."/>
            <person name="Kalapos B."/>
            <person name="Nelson D.R."/>
            <person name="Li P."/>
            <person name="You F.M."/>
            <person name="Luo M.C."/>
            <person name="Dvorak J."/>
        </authorList>
    </citation>
    <scope>NUCLEOTIDE SEQUENCE [LARGE SCALE GENOMIC DNA]</scope>
    <source>
        <strain evidence="9">cv. AL8/78</strain>
    </source>
</reference>
<evidence type="ECO:0000256" key="4">
    <source>
        <dbReference type="ARBA" id="ARBA00022989"/>
    </source>
</evidence>
<reference evidence="10" key="1">
    <citation type="journal article" date="2014" name="Science">
        <title>Ancient hybridizations among the ancestral genomes of bread wheat.</title>
        <authorList>
            <consortium name="International Wheat Genome Sequencing Consortium,"/>
            <person name="Marcussen T."/>
            <person name="Sandve S.R."/>
            <person name="Heier L."/>
            <person name="Spannagl M."/>
            <person name="Pfeifer M."/>
            <person name="Jakobsen K.S."/>
            <person name="Wulff B.B."/>
            <person name="Steuernagel B."/>
            <person name="Mayer K.F."/>
            <person name="Olsen O.A."/>
        </authorList>
    </citation>
    <scope>NUCLEOTIDE SEQUENCE [LARGE SCALE GENOMIC DNA]</scope>
    <source>
        <strain evidence="10">cv. AL8/78</strain>
    </source>
</reference>
<evidence type="ECO:0000256" key="5">
    <source>
        <dbReference type="ARBA" id="ARBA00023136"/>
    </source>
</evidence>
<comment type="similarity">
    <text evidence="2">Belongs to the CYSTM1 family.</text>
</comment>
<reference evidence="9" key="4">
    <citation type="submission" date="2019-03" db="UniProtKB">
        <authorList>
            <consortium name="EnsemblPlants"/>
        </authorList>
    </citation>
    <scope>IDENTIFICATION</scope>
</reference>
<dbReference type="InterPro" id="IPR028144">
    <property type="entry name" value="CYSTM_dom"/>
</dbReference>
<feature type="region of interest" description="Disordered" evidence="6">
    <location>
        <begin position="68"/>
        <end position="105"/>
    </location>
</feature>
<dbReference type="InterPro" id="IPR044850">
    <property type="entry name" value="WIH1-like"/>
</dbReference>
<feature type="domain" description="Cysteine-rich transmembrane" evidence="8">
    <location>
        <begin position="82"/>
        <end position="130"/>
    </location>
</feature>
<reference evidence="10" key="2">
    <citation type="journal article" date="2017" name="Nat. Plants">
        <title>The Aegilops tauschii genome reveals multiple impacts of transposons.</title>
        <authorList>
            <person name="Zhao G."/>
            <person name="Zou C."/>
            <person name="Li K."/>
            <person name="Wang K."/>
            <person name="Li T."/>
            <person name="Gao L."/>
            <person name="Zhang X."/>
            <person name="Wang H."/>
            <person name="Yang Z."/>
            <person name="Liu X."/>
            <person name="Jiang W."/>
            <person name="Mao L."/>
            <person name="Kong X."/>
            <person name="Jiao Y."/>
            <person name="Jia J."/>
        </authorList>
    </citation>
    <scope>NUCLEOTIDE SEQUENCE [LARGE SCALE GENOMIC DNA]</scope>
    <source>
        <strain evidence="10">cv. AL8/78</strain>
    </source>
</reference>
<dbReference type="Proteomes" id="UP000015105">
    <property type="component" value="Chromosome 3D"/>
</dbReference>
<evidence type="ECO:0000313" key="10">
    <source>
        <dbReference type="Proteomes" id="UP000015105"/>
    </source>
</evidence>
<dbReference type="AlphaFoldDB" id="A0A453GMD1"/>
<proteinExistence type="inferred from homology"/>
<evidence type="ECO:0000259" key="8">
    <source>
        <dbReference type="Pfam" id="PF12734"/>
    </source>
</evidence>
<evidence type="ECO:0000256" key="2">
    <source>
        <dbReference type="ARBA" id="ARBA00009444"/>
    </source>
</evidence>
<evidence type="ECO:0000313" key="9">
    <source>
        <dbReference type="EnsemblPlants" id="AET3Gv21117600.1"/>
    </source>
</evidence>
<keyword evidence="5 7" id="KW-0472">Membrane</keyword>
<evidence type="ECO:0000256" key="6">
    <source>
        <dbReference type="SAM" id="MobiDB-lite"/>
    </source>
</evidence>
<accession>A0A453GMD1</accession>
<evidence type="ECO:0000256" key="1">
    <source>
        <dbReference type="ARBA" id="ARBA00004167"/>
    </source>
</evidence>
<evidence type="ECO:0000256" key="3">
    <source>
        <dbReference type="ARBA" id="ARBA00022692"/>
    </source>
</evidence>
<sequence>VWCQKLGEKLPCSASLCVLSVCLSLTPVWLACIYRGCWSWRQVSISRIRSIAQHSTAEATRSQRTYLMENNRSNQQAPPPPPGYPTAAAEQDQVGGKKGRRASTKSRGEKGFIEGCLAALCCCWICEMCCD</sequence>
<dbReference type="PANTHER" id="PTHR31568:SF94">
    <property type="entry name" value="CYSTEINE-RICH TRANSMEMBRANE CYSTM DOMAIN-CONTAINING PROTEIN"/>
    <property type="match status" value="1"/>
</dbReference>
<reference evidence="9" key="3">
    <citation type="journal article" date="2017" name="Nature">
        <title>Genome sequence of the progenitor of the wheat D genome Aegilops tauschii.</title>
        <authorList>
            <person name="Luo M.C."/>
            <person name="Gu Y.Q."/>
            <person name="Puiu D."/>
            <person name="Wang H."/>
            <person name="Twardziok S.O."/>
            <person name="Deal K.R."/>
            <person name="Huo N."/>
            <person name="Zhu T."/>
            <person name="Wang L."/>
            <person name="Wang Y."/>
            <person name="McGuire P.E."/>
            <person name="Liu S."/>
            <person name="Long H."/>
            <person name="Ramasamy R.K."/>
            <person name="Rodriguez J.C."/>
            <person name="Van S.L."/>
            <person name="Yuan L."/>
            <person name="Wang Z."/>
            <person name="Xia Z."/>
            <person name="Xiao L."/>
            <person name="Anderson O.D."/>
            <person name="Ouyang S."/>
            <person name="Liang Y."/>
            <person name="Zimin A.V."/>
            <person name="Pertea G."/>
            <person name="Qi P."/>
            <person name="Bennetzen J.L."/>
            <person name="Dai X."/>
            <person name="Dawson M.W."/>
            <person name="Muller H.G."/>
            <person name="Kugler K."/>
            <person name="Rivarola-Duarte L."/>
            <person name="Spannagl M."/>
            <person name="Mayer K.F.X."/>
            <person name="Lu F.H."/>
            <person name="Bevan M.W."/>
            <person name="Leroy P."/>
            <person name="Li P."/>
            <person name="You F.M."/>
            <person name="Sun Q."/>
            <person name="Liu Z."/>
            <person name="Lyons E."/>
            <person name="Wicker T."/>
            <person name="Salzberg S.L."/>
            <person name="Devos K.M."/>
            <person name="Dvorak J."/>
        </authorList>
    </citation>
    <scope>NUCLEOTIDE SEQUENCE [LARGE SCALE GENOMIC DNA]</scope>
    <source>
        <strain evidence="9">cv. AL8/78</strain>
    </source>
</reference>
<keyword evidence="3 7" id="KW-0812">Transmembrane</keyword>
<feature type="transmembrane region" description="Helical" evidence="7">
    <location>
        <begin position="13"/>
        <end position="34"/>
    </location>
</feature>
<dbReference type="Pfam" id="PF12734">
    <property type="entry name" value="CYSTM"/>
    <property type="match status" value="1"/>
</dbReference>
<comment type="subcellular location">
    <subcellularLocation>
        <location evidence="1">Membrane</location>
        <topology evidence="1">Single-pass membrane protein</topology>
    </subcellularLocation>
</comment>
<organism evidence="9 10">
    <name type="scientific">Aegilops tauschii subsp. strangulata</name>
    <name type="common">Goatgrass</name>
    <dbReference type="NCBI Taxonomy" id="200361"/>
    <lineage>
        <taxon>Eukaryota</taxon>
        <taxon>Viridiplantae</taxon>
        <taxon>Streptophyta</taxon>
        <taxon>Embryophyta</taxon>
        <taxon>Tracheophyta</taxon>
        <taxon>Spermatophyta</taxon>
        <taxon>Magnoliopsida</taxon>
        <taxon>Liliopsida</taxon>
        <taxon>Poales</taxon>
        <taxon>Poaceae</taxon>
        <taxon>BOP clade</taxon>
        <taxon>Pooideae</taxon>
        <taxon>Triticodae</taxon>
        <taxon>Triticeae</taxon>
        <taxon>Triticinae</taxon>
        <taxon>Aegilops</taxon>
    </lineage>
</organism>
<dbReference type="GO" id="GO:0005886">
    <property type="term" value="C:plasma membrane"/>
    <property type="evidence" value="ECO:0007669"/>
    <property type="project" value="InterPro"/>
</dbReference>
<dbReference type="EnsemblPlants" id="AET3Gv21117600.1">
    <property type="protein sequence ID" value="AET3Gv21117600.1"/>
    <property type="gene ID" value="AET3Gv21117600"/>
</dbReference>
<name>A0A453GMD1_AEGTS</name>
<keyword evidence="10" id="KW-1185">Reference proteome</keyword>
<evidence type="ECO:0000256" key="7">
    <source>
        <dbReference type="SAM" id="Phobius"/>
    </source>
</evidence>
<keyword evidence="4 7" id="KW-1133">Transmembrane helix</keyword>
<dbReference type="PANTHER" id="PTHR31568">
    <property type="entry name" value="RCG49325, ISOFORM CRA_A"/>
    <property type="match status" value="1"/>
</dbReference>
<protein>
    <recommendedName>
        <fullName evidence="8">Cysteine-rich transmembrane domain-containing protein</fullName>
    </recommendedName>
</protein>
<dbReference type="Gramene" id="AET3Gv21117600.1">
    <property type="protein sequence ID" value="AET3Gv21117600.1"/>
    <property type="gene ID" value="AET3Gv21117600"/>
</dbReference>